<dbReference type="PIRSF" id="PIRSF036382">
    <property type="entry name" value="RR_antiterm"/>
    <property type="match status" value="1"/>
</dbReference>
<sequence length="203" mass="22585">MRLKAFKTPNFRGWKAVVLHRPHQDVERLTRQLERLGMDVTCVWPELSAEHRNADIVLFDADMGHEEQFPWPQSDLPMPMVALIGSEAPGRVEWAIQRGAGAHLSKPIGSTGVFGALVVAVRSFQTHWDSANRIADLESRLTRRPNVVEAVLFLMDVHKCDSTEAYGHLRSLSMAGRVSIEDAADALVAQAAGQGPEWKQGRE</sequence>
<evidence type="ECO:0000313" key="3">
    <source>
        <dbReference type="Proteomes" id="UP000664779"/>
    </source>
</evidence>
<dbReference type="InterPro" id="IPR049021">
    <property type="entry name" value="AmiR_N"/>
</dbReference>
<dbReference type="SUPFAM" id="SSF52172">
    <property type="entry name" value="CheY-like"/>
    <property type="match status" value="1"/>
</dbReference>
<organism evidence="2 3">
    <name type="scientific">Roseibium limicola</name>
    <dbReference type="NCBI Taxonomy" id="2816037"/>
    <lineage>
        <taxon>Bacteria</taxon>
        <taxon>Pseudomonadati</taxon>
        <taxon>Pseudomonadota</taxon>
        <taxon>Alphaproteobacteria</taxon>
        <taxon>Hyphomicrobiales</taxon>
        <taxon>Stappiaceae</taxon>
        <taxon>Roseibium</taxon>
    </lineage>
</organism>
<proteinExistence type="predicted"/>
<dbReference type="Pfam" id="PF03861">
    <property type="entry name" value="ANTAR"/>
    <property type="match status" value="1"/>
</dbReference>
<keyword evidence="3" id="KW-1185">Reference proteome</keyword>
<evidence type="ECO:0000259" key="1">
    <source>
        <dbReference type="PROSITE" id="PS50921"/>
    </source>
</evidence>
<dbReference type="Proteomes" id="UP000664779">
    <property type="component" value="Unassembled WGS sequence"/>
</dbReference>
<gene>
    <name evidence="2" type="ORF">J0X15_01790</name>
</gene>
<protein>
    <submittedName>
        <fullName evidence="2">ANTAR domain-containing protein</fullName>
    </submittedName>
</protein>
<comment type="caution">
    <text evidence="2">The sequence shown here is derived from an EMBL/GenBank/DDBJ whole genome shotgun (WGS) entry which is preliminary data.</text>
</comment>
<dbReference type="RefSeq" id="WP_206937757.1">
    <property type="nucleotide sequence ID" value="NZ_JAFLNF010000001.1"/>
</dbReference>
<dbReference type="InterPro" id="IPR008327">
    <property type="entry name" value="Sig_transdc_resp-reg_antiterm"/>
</dbReference>
<dbReference type="Pfam" id="PF21332">
    <property type="entry name" value="AmiR_N"/>
    <property type="match status" value="1"/>
</dbReference>
<dbReference type="Gene3D" id="3.40.50.2300">
    <property type="match status" value="1"/>
</dbReference>
<dbReference type="GO" id="GO:0003723">
    <property type="term" value="F:RNA binding"/>
    <property type="evidence" value="ECO:0007669"/>
    <property type="project" value="InterPro"/>
</dbReference>
<evidence type="ECO:0000313" key="2">
    <source>
        <dbReference type="EMBL" id="MBO0343936.1"/>
    </source>
</evidence>
<dbReference type="InterPro" id="IPR011006">
    <property type="entry name" value="CheY-like_superfamily"/>
</dbReference>
<dbReference type="SMART" id="SM01012">
    <property type="entry name" value="ANTAR"/>
    <property type="match status" value="1"/>
</dbReference>
<feature type="domain" description="ANTAR" evidence="1">
    <location>
        <begin position="127"/>
        <end position="188"/>
    </location>
</feature>
<dbReference type="Gene3D" id="1.10.10.10">
    <property type="entry name" value="Winged helix-like DNA-binding domain superfamily/Winged helix DNA-binding domain"/>
    <property type="match status" value="1"/>
</dbReference>
<reference evidence="2" key="1">
    <citation type="submission" date="2021-03" db="EMBL/GenBank/DDBJ databases">
        <title>Roseibium sp. CAU 1637 isolated from Incheon.</title>
        <authorList>
            <person name="Kim W."/>
        </authorList>
    </citation>
    <scope>NUCLEOTIDE SEQUENCE</scope>
    <source>
        <strain evidence="2">CAU 1637</strain>
    </source>
</reference>
<dbReference type="EMBL" id="JAFLNF010000001">
    <property type="protein sequence ID" value="MBO0343936.1"/>
    <property type="molecule type" value="Genomic_DNA"/>
</dbReference>
<dbReference type="InterPro" id="IPR005561">
    <property type="entry name" value="ANTAR"/>
</dbReference>
<dbReference type="PROSITE" id="PS50921">
    <property type="entry name" value="ANTAR"/>
    <property type="match status" value="1"/>
</dbReference>
<accession>A0A939EL97</accession>
<name>A0A939EL97_9HYPH</name>
<dbReference type="AlphaFoldDB" id="A0A939EL97"/>
<dbReference type="InterPro" id="IPR036388">
    <property type="entry name" value="WH-like_DNA-bd_sf"/>
</dbReference>